<name>A0A5J5CRD8_9PERO</name>
<evidence type="ECO:0000256" key="5">
    <source>
        <dbReference type="ARBA" id="ARBA00022723"/>
    </source>
</evidence>
<reference evidence="14 15" key="1">
    <citation type="submission" date="2019-08" db="EMBL/GenBank/DDBJ databases">
        <title>A chromosome-level genome assembly, high-density linkage maps, and genome scans reveal the genomic architecture of hybrid incompatibilities underlying speciation via character displacement in darters (Percidae: Etheostominae).</title>
        <authorList>
            <person name="Moran R.L."/>
            <person name="Catchen J.M."/>
            <person name="Fuller R.C."/>
        </authorList>
    </citation>
    <scope>NUCLEOTIDE SEQUENCE [LARGE SCALE GENOMIC DNA]</scope>
    <source>
        <strain evidence="14">EspeVRDwgs_2016</strain>
        <tissue evidence="14">Muscle</tissue>
    </source>
</reference>
<protein>
    <submittedName>
        <fullName evidence="14">Uncharacterized protein</fullName>
    </submittedName>
</protein>
<dbReference type="InterPro" id="IPR001567">
    <property type="entry name" value="Pept_M3A_M3B_dom"/>
</dbReference>
<dbReference type="EMBL" id="VOFY01000016">
    <property type="protein sequence ID" value="KAA8584347.1"/>
    <property type="molecule type" value="Genomic_DNA"/>
</dbReference>
<evidence type="ECO:0000256" key="6">
    <source>
        <dbReference type="ARBA" id="ARBA00022801"/>
    </source>
</evidence>
<dbReference type="InterPro" id="IPR024079">
    <property type="entry name" value="MetalloPept_cat_dom_sf"/>
</dbReference>
<evidence type="ECO:0000259" key="13">
    <source>
        <dbReference type="Pfam" id="PF23647"/>
    </source>
</evidence>
<dbReference type="InterPro" id="IPR024080">
    <property type="entry name" value="Neurolysin/TOP_N"/>
</dbReference>
<comment type="similarity">
    <text evidence="2 9">Belongs to the peptidase M3 family.</text>
</comment>
<keyword evidence="8 9" id="KW-0482">Metalloprotease</keyword>
<sequence length="1070" mass="121673">MEVNQAKQEHLLALKVMRLTKPTLFTNLPVTCEDRDLPGDLFAQLMREDPSTIKGAEALMLGEMLTLPQNFGNIFLGETFSSYISVHNDSNQVVKDILVKADLQTSSQRLNLSASNSAVAELKPECCIDDVIHHEVKEIGTHILVCAVSYTTQYGEKLYFRKFFKFQVLKPLDVKTKFYNAETDEVFLEAQIQNITTSAMFMEKVSLEPSMMYNVTELNTVASGEDGESTFGKMSYLQPMDTRQYLYCLKPKPEYAEKAGVIKGVTVIGKLDIVWKTNLGERGRLQTSQLQRMAPGYGDIRLSLEMIPDTVNLEEPFDIICKITNCSERTMDLVLEMCNTRSIHWCGVSGRQLGKLSPGAFLSLPLILLSSVQGLQSISGLRLTDTFLKRTYEYDDIAQAGNKRNALRWDLTPDDISTMTDRLMNRVKTFYDDIGSLKIENYVCPSKEVRTASTEADKKLSEFDVEMSMREDVFKRITALQKNHQDNLLPEERRFLDRLVTLGKRKGLHLSKDIQEDIKRTSKRISALSIEFNKNLNEDNTFLVFSERELGGLADSYLNGLDTTEDGRYKVTLEYPHYYPLMKRCYNPETRRKMETAFHSRCKEVNTVILEELIQLKAKVADLLGYSCHANYVLEINMAKNASNVSDFLDTFYETLKPIGIKERKYILALKKRECLMKGYQFDGQINAWDLPYYMNQVEQCKFAVNKDKLIEYFPLDVVTEGLFGIYQELLGLTFNEVEQAHVWHENVKLYSALDTGTGEEIGQFYLDLYPREGKYGHAACFGLQPGCRGPDGKRRLPVAAMVANFTKSRKGCPSLLQHHEVETYFHEFGHVMHELCSKVGHCGYVISVICILCIIGTGELKLALRLFQTTFSEFSGTLVETDFVEVPSQVLENWVWEKEPLRRMSRHYKDGTPIPDNLLDKLIASRVANTGLMNLRQVVLCKVDQSLHSSPHADTAEVFAKHCKEILGVPATPGTNMTASFSHLVGGYDGQYYSYLWSEVYSMDIFFSRFKKEGIMNPKVGQEYRRVILETGGSVDGMDMLKTFLGRGPCQDAFFQCKGLIKSQETQTL</sequence>
<evidence type="ECO:0000256" key="1">
    <source>
        <dbReference type="ARBA" id="ARBA00004496"/>
    </source>
</evidence>
<evidence type="ECO:0000256" key="7">
    <source>
        <dbReference type="ARBA" id="ARBA00022833"/>
    </source>
</evidence>
<dbReference type="FunFam" id="1.20.1050.40:FF:000001">
    <property type="entry name" value="Thimet oligopeptidase 1"/>
    <property type="match status" value="1"/>
</dbReference>
<evidence type="ECO:0000256" key="8">
    <source>
        <dbReference type="ARBA" id="ARBA00023049"/>
    </source>
</evidence>
<dbReference type="AlphaFoldDB" id="A0A5J5CRD8"/>
<dbReference type="Pfam" id="PF06159">
    <property type="entry name" value="TRAPPC13_N"/>
    <property type="match status" value="1"/>
</dbReference>
<keyword evidence="3" id="KW-0963">Cytoplasm</keyword>
<organism evidence="14 15">
    <name type="scientific">Etheostoma spectabile</name>
    <name type="common">orangethroat darter</name>
    <dbReference type="NCBI Taxonomy" id="54343"/>
    <lineage>
        <taxon>Eukaryota</taxon>
        <taxon>Metazoa</taxon>
        <taxon>Chordata</taxon>
        <taxon>Craniata</taxon>
        <taxon>Vertebrata</taxon>
        <taxon>Euteleostomi</taxon>
        <taxon>Actinopterygii</taxon>
        <taxon>Neopterygii</taxon>
        <taxon>Teleostei</taxon>
        <taxon>Neoteleostei</taxon>
        <taxon>Acanthomorphata</taxon>
        <taxon>Eupercaria</taxon>
        <taxon>Perciformes</taxon>
        <taxon>Percoidei</taxon>
        <taxon>Percidae</taxon>
        <taxon>Etheostomatinae</taxon>
        <taxon>Etheostoma</taxon>
    </lineage>
</organism>
<comment type="caution">
    <text evidence="14">The sequence shown here is derived from an EMBL/GenBank/DDBJ whole genome shotgun (WGS) entry which is preliminary data.</text>
</comment>
<dbReference type="PANTHER" id="PTHR11804">
    <property type="entry name" value="PROTEASE M3 THIMET OLIGOPEPTIDASE-RELATED"/>
    <property type="match status" value="1"/>
</dbReference>
<dbReference type="Gene3D" id="1.10.1370.10">
    <property type="entry name" value="Neurolysin, domain 3"/>
    <property type="match status" value="2"/>
</dbReference>
<dbReference type="GO" id="GO:0046872">
    <property type="term" value="F:metal ion binding"/>
    <property type="evidence" value="ECO:0007669"/>
    <property type="project" value="UniProtKB-UniRule"/>
</dbReference>
<feature type="domain" description="Peptidase M3A/M3B catalytic" evidence="10">
    <location>
        <begin position="869"/>
        <end position="1057"/>
    </location>
</feature>
<dbReference type="GO" id="GO:0005758">
    <property type="term" value="C:mitochondrial intermembrane space"/>
    <property type="evidence" value="ECO:0007669"/>
    <property type="project" value="TreeGrafter"/>
</dbReference>
<dbReference type="GO" id="GO:0006508">
    <property type="term" value="P:proteolysis"/>
    <property type="evidence" value="ECO:0007669"/>
    <property type="project" value="UniProtKB-KW"/>
</dbReference>
<dbReference type="GO" id="GO:0006518">
    <property type="term" value="P:peptide metabolic process"/>
    <property type="evidence" value="ECO:0007669"/>
    <property type="project" value="TreeGrafter"/>
</dbReference>
<dbReference type="InterPro" id="IPR055428">
    <property type="entry name" value="TRAPPC13_C"/>
</dbReference>
<keyword evidence="4 9" id="KW-0645">Protease</keyword>
<keyword evidence="6 9" id="KW-0378">Hydrolase</keyword>
<dbReference type="FunFam" id="3.40.390.10:FF:000006">
    <property type="entry name" value="Thimet oligopeptidase 1"/>
    <property type="match status" value="1"/>
</dbReference>
<keyword evidence="15" id="KW-1185">Reference proteome</keyword>
<dbReference type="InterPro" id="IPR024077">
    <property type="entry name" value="Neurolysin/TOP_dom2"/>
</dbReference>
<feature type="domain" description="Trafficking protein particle complex subunit 13 C-terminal" evidence="12">
    <location>
        <begin position="308"/>
        <end position="399"/>
    </location>
</feature>
<dbReference type="InterPro" id="IPR055429">
    <property type="entry name" value="TRAPPC13_M"/>
</dbReference>
<dbReference type="InterPro" id="IPR045090">
    <property type="entry name" value="Pept_M3A_M3B"/>
</dbReference>
<dbReference type="SUPFAM" id="SSF55486">
    <property type="entry name" value="Metalloproteases ('zincins'), catalytic domain"/>
    <property type="match status" value="2"/>
</dbReference>
<feature type="domain" description="Trafficking protein particle complex subunit 13 middle" evidence="13">
    <location>
        <begin position="172"/>
        <end position="295"/>
    </location>
</feature>
<dbReference type="PANTHER" id="PTHR11804:SF55">
    <property type="entry name" value="NEUROLYSIN (METALLOPEPTIDASE M3 FAMILY)"/>
    <property type="match status" value="1"/>
</dbReference>
<evidence type="ECO:0000256" key="4">
    <source>
        <dbReference type="ARBA" id="ARBA00022670"/>
    </source>
</evidence>
<dbReference type="FunFam" id="1.10.1370.10:FF:000014">
    <property type="entry name" value="Thimet oligopeptidase 1"/>
    <property type="match status" value="1"/>
</dbReference>
<evidence type="ECO:0000256" key="3">
    <source>
        <dbReference type="ARBA" id="ARBA00022490"/>
    </source>
</evidence>
<feature type="domain" description="Trafficking protein particle complex subunit 13 N-terminal" evidence="11">
    <location>
        <begin position="10"/>
        <end position="168"/>
    </location>
</feature>
<dbReference type="Gene3D" id="1.20.1050.40">
    <property type="entry name" value="Endopeptidase. Chain P, domain 1"/>
    <property type="match status" value="2"/>
</dbReference>
<gene>
    <name evidence="14" type="ORF">FQN60_008132</name>
</gene>
<dbReference type="Pfam" id="PF23643">
    <property type="entry name" value="TRAPPC13_C"/>
    <property type="match status" value="1"/>
</dbReference>
<dbReference type="Gene3D" id="3.40.390.10">
    <property type="entry name" value="Collagenase (Catalytic Domain)"/>
    <property type="match status" value="2"/>
</dbReference>
<evidence type="ECO:0000259" key="12">
    <source>
        <dbReference type="Pfam" id="PF23643"/>
    </source>
</evidence>
<accession>A0A5J5CRD8</accession>
<comment type="cofactor">
    <cofactor evidence="9">
        <name>Zn(2+)</name>
        <dbReference type="ChEBI" id="CHEBI:29105"/>
    </cofactor>
    <text evidence="9">Binds 1 zinc ion.</text>
</comment>
<evidence type="ECO:0000256" key="9">
    <source>
        <dbReference type="RuleBase" id="RU003435"/>
    </source>
</evidence>
<comment type="subcellular location">
    <subcellularLocation>
        <location evidence="1">Cytoplasm</location>
    </subcellularLocation>
</comment>
<dbReference type="InterPro" id="IPR055427">
    <property type="entry name" value="TRAPPC13_N"/>
</dbReference>
<dbReference type="GO" id="GO:0004222">
    <property type="term" value="F:metalloendopeptidase activity"/>
    <property type="evidence" value="ECO:0007669"/>
    <property type="project" value="InterPro"/>
</dbReference>
<keyword evidence="7 9" id="KW-0862">Zinc</keyword>
<evidence type="ECO:0000256" key="2">
    <source>
        <dbReference type="ARBA" id="ARBA00006040"/>
    </source>
</evidence>
<dbReference type="Proteomes" id="UP000327493">
    <property type="component" value="Chromosome 16"/>
</dbReference>
<evidence type="ECO:0000313" key="15">
    <source>
        <dbReference type="Proteomes" id="UP000327493"/>
    </source>
</evidence>
<evidence type="ECO:0000313" key="14">
    <source>
        <dbReference type="EMBL" id="KAA8584347.1"/>
    </source>
</evidence>
<dbReference type="Pfam" id="PF23647">
    <property type="entry name" value="TRAPPC13_M"/>
    <property type="match status" value="1"/>
</dbReference>
<evidence type="ECO:0000259" key="11">
    <source>
        <dbReference type="Pfam" id="PF06159"/>
    </source>
</evidence>
<proteinExistence type="inferred from homology"/>
<keyword evidence="5 9" id="KW-0479">Metal-binding</keyword>
<dbReference type="Pfam" id="PF01432">
    <property type="entry name" value="Peptidase_M3"/>
    <property type="match status" value="2"/>
</dbReference>
<feature type="domain" description="Peptidase M3A/M3B catalytic" evidence="10">
    <location>
        <begin position="581"/>
        <end position="840"/>
    </location>
</feature>
<dbReference type="CDD" id="cd06455">
    <property type="entry name" value="M3A_TOP"/>
    <property type="match status" value="1"/>
</dbReference>
<evidence type="ECO:0000259" key="10">
    <source>
        <dbReference type="Pfam" id="PF01432"/>
    </source>
</evidence>